<reference evidence="17 18" key="2">
    <citation type="journal article" date="2020" name="Transbound. Emerg. Dis.">
        <title>The evolution of African swine fever virus in Sardinia (1978 to 2014) as revealed by whole genome sequencing and comparative analysis.</title>
        <authorList>
            <person name="Torresi C."/>
            <person name="Fiori M."/>
            <person name="Bertolotti L."/>
            <person name="Floris M."/>
            <person name="Colitti B."/>
            <person name="Giammarioli M."/>
            <person name="Dei Giudici S."/>
            <person name="Oggiano A."/>
            <person name="Malmberg M."/>
            <person name="De Mia G.M."/>
            <person name="Belak S."/>
            <person name="Granberg F."/>
        </authorList>
    </citation>
    <scope>NUCLEOTIDE SEQUENCE [LARGE SCALE GENOMIC DNA]</scope>
    <source>
        <strain evidence="5">139/Nu/1981</strain>
        <strain evidence="6">140/Or/1985</strain>
        <strain evidence="8">141/Nu/1990</strain>
        <strain evidence="9">142/Nu/1995</strain>
        <strain evidence="14">22653/Ca/2014</strain>
        <strain evidence="11">26/Ss/2004</strain>
        <strain evidence="3">56/Ca/1978</strain>
        <strain evidence="4">57/Ca/1979</strain>
        <strain evidence="10">60/Nu/1997</strain>
        <strain evidence="12">72407/Ss/2005</strain>
        <strain evidence="7">85/Ca/1985</strain>
        <strain evidence="13">97/Ot/2012</strain>
    </source>
</reference>
<evidence type="ECO:0000313" key="4">
    <source>
        <dbReference type="EMBL" id="QIM06888.1"/>
    </source>
</evidence>
<dbReference type="EMBL" id="MN270978">
    <property type="protein sequence ID" value="QIM08758.1"/>
    <property type="molecule type" value="Genomic_DNA"/>
</dbReference>
<evidence type="ECO:0000313" key="14">
    <source>
        <dbReference type="EMBL" id="QIM09224.1"/>
    </source>
</evidence>
<dbReference type="EMBL" id="MN270971">
    <property type="protein sequence ID" value="QIM07123.1"/>
    <property type="molecule type" value="Genomic_DNA"/>
</dbReference>
<evidence type="ECO:0000313" key="13">
    <source>
        <dbReference type="EMBL" id="QIM08991.1"/>
    </source>
</evidence>
<dbReference type="RefSeq" id="YP_009703229.1">
    <property type="nucleotide sequence ID" value="NC_044955.1"/>
</dbReference>
<dbReference type="EMBL" id="MN270980">
    <property type="protein sequence ID" value="QIM09224.1"/>
    <property type="molecule type" value="Genomic_DNA"/>
</dbReference>
<accession>A0A3G1EUT5</accession>
<dbReference type="EMBL" id="MN270974">
    <property type="protein sequence ID" value="QIM07824.1"/>
    <property type="molecule type" value="Genomic_DNA"/>
</dbReference>
<dbReference type="Proteomes" id="UP000502933">
    <property type="component" value="Segment"/>
</dbReference>
<organismHost>
    <name type="scientific">Ornithodoros moubata</name>
    <name type="common">Soft tick</name>
    <name type="synonym">Argasid tick</name>
    <dbReference type="NCBI Taxonomy" id="6938"/>
</organismHost>
<dbReference type="Proteomes" id="UP000500690">
    <property type="component" value="Segment"/>
</dbReference>
<dbReference type="Proteomes" id="UP000502885">
    <property type="component" value="Segment"/>
</dbReference>
<evidence type="ECO:0000313" key="2">
    <source>
        <dbReference type="EMBL" id="AOO54317.1"/>
    </source>
</evidence>
<reference evidence="15" key="3">
    <citation type="journal article" date="2020" name="Vaccines (Basel)">
        <title>African Swine Fever Circulation among Free-Ranging Pigs in Sardinia: Data from the Eradication Program.</title>
        <authorList>
            <person name="Franzoni G."/>
            <person name="Dei Giudici S."/>
            <person name="Loi F."/>
            <person name="Sanna D."/>
            <person name="Floris M."/>
            <person name="Fiori M."/>
            <person name="Sanna M.L."/>
            <person name="Madrau P."/>
            <person name="Scarpa F."/>
            <person name="Zinellu S."/>
            <person name="Giammarioli M."/>
            <person name="Cappai S."/>
            <person name="De Mia G.M."/>
            <person name="Laddomada A."/>
            <person name="Rolesu S."/>
            <person name="Oggiano A."/>
        </authorList>
    </citation>
    <scope>NUCLEOTIDE SEQUENCE [LARGE SCALE GENOMIC DNA]</scope>
    <source>
        <strain evidence="15">103917/18</strain>
        <strain evidence="16">55234/18</strain>
    </source>
</reference>
<protein>
    <submittedName>
        <fullName evidence="2">Uncharacterized protein</fullName>
    </submittedName>
</protein>
<evidence type="ECO:0000313" key="3">
    <source>
        <dbReference type="EMBL" id="QIM06653.1"/>
    </source>
</evidence>
<evidence type="ECO:0000313" key="7">
    <source>
        <dbReference type="EMBL" id="QIM07591.1"/>
    </source>
</evidence>
<dbReference type="Proteomes" id="UP000503294">
    <property type="component" value="Segment"/>
</dbReference>
<keyword evidence="1" id="KW-1133">Transmembrane helix</keyword>
<dbReference type="Proteomes" id="UP000501683">
    <property type="component" value="Segment"/>
</dbReference>
<organismHost>
    <name type="scientific">Phacochoerus africanus</name>
    <name type="common">Warthog</name>
    <dbReference type="NCBI Taxonomy" id="41426"/>
</organismHost>
<dbReference type="EMBL" id="MN270977">
    <property type="protein sequence ID" value="QIM08525.1"/>
    <property type="molecule type" value="Genomic_DNA"/>
</dbReference>
<evidence type="ECO:0000313" key="18">
    <source>
        <dbReference type="Proteomes" id="UP000500898"/>
    </source>
</evidence>
<proteinExistence type="predicted"/>
<reference evidence="2" key="1">
    <citation type="journal article" date="2016" name="Genome Announc.">
        <title>Complete genome sequence of an African swine fever virus isolate from Sardinia, Italy.</title>
        <authorList>
            <person name="Granberg F."/>
            <person name="Torresi C."/>
            <person name="Oggiano A."/>
            <person name="Malmberg M."/>
            <person name="Iscaro C."/>
            <person name="De Mia G.M."/>
            <person name="Sandor B."/>
        </authorList>
    </citation>
    <scope>NUCLEOTIDE SEQUENCE [LARGE SCALE GENOMIC DNA]</scope>
    <source>
        <strain evidence="2">47/Ss/2008</strain>
    </source>
</reference>
<dbReference type="Proteomes" id="UP000503066">
    <property type="component" value="Genome"/>
</dbReference>
<evidence type="ECO:0000313" key="10">
    <source>
        <dbReference type="EMBL" id="QIM08292.1"/>
    </source>
</evidence>
<feature type="transmembrane region" description="Helical" evidence="1">
    <location>
        <begin position="20"/>
        <end position="40"/>
    </location>
</feature>
<dbReference type="EMBL" id="MN270972">
    <property type="protein sequence ID" value="QIM07358.1"/>
    <property type="molecule type" value="Genomic_DNA"/>
</dbReference>
<evidence type="ECO:0000313" key="17">
    <source>
        <dbReference type="Proteomes" id="UP000500690"/>
    </source>
</evidence>
<evidence type="ECO:0000313" key="15">
    <source>
        <dbReference type="EMBL" id="QPL11705.1"/>
    </source>
</evidence>
<dbReference type="Proteomes" id="UP000594565">
    <property type="component" value="Segment"/>
</dbReference>
<sequence>MVYVLWTFCSVRFMRLYRSYVVDTEIIATINTAVSYIVIFKNGRMVFKSLVPTDTILTVPTESTMVCISAPVSKLLFRWGTCSFQGLYLICIKKSWNR</sequence>
<dbReference type="GeneID" id="41902037"/>
<keyword evidence="1" id="KW-0472">Membrane</keyword>
<dbReference type="Proteomes" id="UP000501235">
    <property type="component" value="Segment"/>
</dbReference>
<name>A0A3G1EUT5_ASF</name>
<dbReference type="Proteomes" id="UP000501465">
    <property type="component" value="Segment"/>
</dbReference>
<dbReference type="EMBL" id="MN270979">
    <property type="protein sequence ID" value="QIM08991.1"/>
    <property type="molecule type" value="Genomic_DNA"/>
</dbReference>
<organismHost>
    <name type="scientific">Sus scrofa</name>
    <name type="common">Pig</name>
    <dbReference type="NCBI Taxonomy" id="9823"/>
</organismHost>
<dbReference type="EMBL" id="MN270975">
    <property type="protein sequence ID" value="QIM08059.1"/>
    <property type="molecule type" value="Genomic_DNA"/>
</dbReference>
<evidence type="ECO:0000313" key="16">
    <source>
        <dbReference type="EMBL" id="QPL11922.1"/>
    </source>
</evidence>
<dbReference type="Proteomes" id="UP000501487">
    <property type="component" value="Segment"/>
</dbReference>
<organismHost>
    <name type="scientific">Ornithodoros</name>
    <name type="common">relapsing fever ticks</name>
    <dbReference type="NCBI Taxonomy" id="6937"/>
</organismHost>
<dbReference type="KEGG" id="vg:41902037"/>
<dbReference type="Proteomes" id="UP000501990">
    <property type="component" value="Segment"/>
</dbReference>
<dbReference type="Proteomes" id="UP000594644">
    <property type="component" value="Segment"/>
</dbReference>
<evidence type="ECO:0000313" key="6">
    <source>
        <dbReference type="EMBL" id="QIM07358.1"/>
    </source>
</evidence>
<dbReference type="Proteomes" id="UP000502695">
    <property type="component" value="Segment"/>
</dbReference>
<evidence type="ECO:0000313" key="9">
    <source>
        <dbReference type="EMBL" id="QIM08059.1"/>
    </source>
</evidence>
<organism evidence="2">
    <name type="scientific">African swine fever virus</name>
    <name type="common">ASFV</name>
    <dbReference type="NCBI Taxonomy" id="10497"/>
    <lineage>
        <taxon>Viruses</taxon>
        <taxon>Varidnaviria</taxon>
        <taxon>Bamfordvirae</taxon>
        <taxon>Nucleocytoviricota</taxon>
        <taxon>Pokkesviricetes</taxon>
        <taxon>Asfuvirales</taxon>
        <taxon>Asfarviridae</taxon>
        <taxon>Asfivirus</taxon>
        <taxon>Asfivirus haemorrhagiae</taxon>
    </lineage>
</organism>
<organismHost>
    <name type="scientific">Potamochoerus larvatus</name>
    <name type="common">Bushpig</name>
    <dbReference type="NCBI Taxonomy" id="273792"/>
</organismHost>
<organismHost>
    <name type="scientific">Phacochoerus aethiopicus</name>
    <name type="common">Warthog</name>
    <dbReference type="NCBI Taxonomy" id="85517"/>
</organismHost>
<dbReference type="EMBL" id="MN270973">
    <property type="protein sequence ID" value="QIM07591.1"/>
    <property type="molecule type" value="Genomic_DNA"/>
</dbReference>
<dbReference type="EMBL" id="MT932579">
    <property type="protein sequence ID" value="QPL11922.1"/>
    <property type="molecule type" value="Genomic_DNA"/>
</dbReference>
<dbReference type="Proteomes" id="UP000266411">
    <property type="component" value="Segment"/>
</dbReference>
<dbReference type="EMBL" id="KX354450">
    <property type="protein sequence ID" value="AOO54317.1"/>
    <property type="molecule type" value="Genomic_DNA"/>
</dbReference>
<dbReference type="EMBL" id="MN270969">
    <property type="protein sequence ID" value="QIM06653.1"/>
    <property type="molecule type" value="Genomic_DNA"/>
</dbReference>
<evidence type="ECO:0000313" key="5">
    <source>
        <dbReference type="EMBL" id="QIM07123.1"/>
    </source>
</evidence>
<evidence type="ECO:0000313" key="12">
    <source>
        <dbReference type="EMBL" id="QIM08758.1"/>
    </source>
</evidence>
<dbReference type="EMBL" id="MN270970">
    <property type="protein sequence ID" value="QIM06888.1"/>
    <property type="molecule type" value="Genomic_DNA"/>
</dbReference>
<evidence type="ECO:0000256" key="1">
    <source>
        <dbReference type="SAM" id="Phobius"/>
    </source>
</evidence>
<dbReference type="Proteomes" id="UP000500898">
    <property type="component" value="Segment"/>
</dbReference>
<evidence type="ECO:0000313" key="8">
    <source>
        <dbReference type="EMBL" id="QIM07824.1"/>
    </source>
</evidence>
<keyword evidence="1" id="KW-0812">Transmembrane</keyword>
<gene>
    <name evidence="2" type="primary">URF3</name>
    <name evidence="3" type="synonym">URF003</name>
    <name evidence="2" type="ORF">AFSV47Ss_0012</name>
</gene>
<dbReference type="EMBL" id="MN270976">
    <property type="protein sequence ID" value="QIM08292.1"/>
    <property type="molecule type" value="Genomic_DNA"/>
</dbReference>
<dbReference type="EMBL" id="MT932578">
    <property type="protein sequence ID" value="QPL11705.1"/>
    <property type="molecule type" value="Genomic_DNA"/>
</dbReference>
<evidence type="ECO:0000313" key="11">
    <source>
        <dbReference type="EMBL" id="QIM08525.1"/>
    </source>
</evidence>